<proteinExistence type="predicted"/>
<evidence type="ECO:0000313" key="3">
    <source>
        <dbReference type="EMBL" id="KAH3786826.1"/>
    </source>
</evidence>
<dbReference type="AlphaFoldDB" id="A0A9D4EVX0"/>
<feature type="domain" description="Ubiquitin-like" evidence="2">
    <location>
        <begin position="38"/>
        <end position="119"/>
    </location>
</feature>
<evidence type="ECO:0000256" key="1">
    <source>
        <dbReference type="SAM" id="MobiDB-lite"/>
    </source>
</evidence>
<organism evidence="3 4">
    <name type="scientific">Dreissena polymorpha</name>
    <name type="common">Zebra mussel</name>
    <name type="synonym">Mytilus polymorpha</name>
    <dbReference type="NCBI Taxonomy" id="45954"/>
    <lineage>
        <taxon>Eukaryota</taxon>
        <taxon>Metazoa</taxon>
        <taxon>Spiralia</taxon>
        <taxon>Lophotrochozoa</taxon>
        <taxon>Mollusca</taxon>
        <taxon>Bivalvia</taxon>
        <taxon>Autobranchia</taxon>
        <taxon>Heteroconchia</taxon>
        <taxon>Euheterodonta</taxon>
        <taxon>Imparidentia</taxon>
        <taxon>Neoheterodontei</taxon>
        <taxon>Myida</taxon>
        <taxon>Dreissenoidea</taxon>
        <taxon>Dreissenidae</taxon>
        <taxon>Dreissena</taxon>
    </lineage>
</organism>
<dbReference type="Proteomes" id="UP000828390">
    <property type="component" value="Unassembled WGS sequence"/>
</dbReference>
<sequence>MITWYSMAEGQEPLPRKVIEEGVVSKALKVEVYPWLLKVAENSTPDNHVRMQFSRDDTIEQLEVAIRRQFNINEDKEVRIWNRYMTNMYEPLNKKKNTLQDAGLYSGQIVVIEQRNDDDMLSRCRHDGTIPEVNEEELPQHFDIGKHAYVAMEPDTKFRDSEDNKKMEKITPPVYIDDSIDMKTAQSEDPQVQKRIAELERGEKGILQDIETWDVPQERLQLNKGKRKSTYVVPPSSDSEVSDSDMSSHIDDQSEGRMSDNDDTPLAKLIRRRVYERSNSSDSNDDIPLAELKRKYRRKSERMREHERNFGKMSRTEMGPDEVLIAGMNDSAPVKENFTDMDFTFFSNRNTSNAAIDDSHDNTNLPCEQFFRCDVTTKNYYAHSPSKKRKRIYIVESDSDKLLVNYKSSCYGYYYEVKRLENGLVLIILVVLKKSEELSGQIESAHEPGPLLREDFATFTDVSRLFTRAVPRRFKDEDDDYILDDDVVVDADGEEDNDDGNDQDDGEGNDGNAFKTSAKDPTIVPYLYFHGNGYD</sequence>
<keyword evidence="4" id="KW-1185">Reference proteome</keyword>
<dbReference type="EMBL" id="JAIWYP010000008">
    <property type="protein sequence ID" value="KAH3786826.1"/>
    <property type="molecule type" value="Genomic_DNA"/>
</dbReference>
<protein>
    <recommendedName>
        <fullName evidence="2">Ubiquitin-like domain-containing protein</fullName>
    </recommendedName>
</protein>
<feature type="region of interest" description="Disordered" evidence="1">
    <location>
        <begin position="225"/>
        <end position="266"/>
    </location>
</feature>
<feature type="compositionally biased region" description="Basic and acidic residues" evidence="1">
    <location>
        <begin position="246"/>
        <end position="260"/>
    </location>
</feature>
<accession>A0A9D4EVX0</accession>
<feature type="compositionally biased region" description="Acidic residues" evidence="1">
    <location>
        <begin position="487"/>
        <end position="508"/>
    </location>
</feature>
<dbReference type="InterPro" id="IPR028135">
    <property type="entry name" value="Ub_USP-typ"/>
</dbReference>
<comment type="caution">
    <text evidence="3">The sequence shown here is derived from an EMBL/GenBank/DDBJ whole genome shotgun (WGS) entry which is preliminary data.</text>
</comment>
<feature type="region of interest" description="Disordered" evidence="1">
    <location>
        <begin position="487"/>
        <end position="518"/>
    </location>
</feature>
<reference evidence="3" key="2">
    <citation type="submission" date="2020-11" db="EMBL/GenBank/DDBJ databases">
        <authorList>
            <person name="McCartney M.A."/>
            <person name="Auch B."/>
            <person name="Kono T."/>
            <person name="Mallez S."/>
            <person name="Becker A."/>
            <person name="Gohl D.M."/>
            <person name="Silverstein K.A.T."/>
            <person name="Koren S."/>
            <person name="Bechman K.B."/>
            <person name="Herman A."/>
            <person name="Abrahante J.E."/>
            <person name="Garbe J."/>
        </authorList>
    </citation>
    <scope>NUCLEOTIDE SEQUENCE</scope>
    <source>
        <strain evidence="3">Duluth1</strain>
        <tissue evidence="3">Whole animal</tissue>
    </source>
</reference>
<name>A0A9D4EVX0_DREPO</name>
<gene>
    <name evidence="3" type="ORF">DPMN_164938</name>
</gene>
<evidence type="ECO:0000313" key="4">
    <source>
        <dbReference type="Proteomes" id="UP000828390"/>
    </source>
</evidence>
<dbReference type="Pfam" id="PF14836">
    <property type="entry name" value="Ubiquitin_3"/>
    <property type="match status" value="1"/>
</dbReference>
<reference evidence="3" key="1">
    <citation type="journal article" date="2019" name="bioRxiv">
        <title>The Genome of the Zebra Mussel, Dreissena polymorpha: A Resource for Invasive Species Research.</title>
        <authorList>
            <person name="McCartney M.A."/>
            <person name="Auch B."/>
            <person name="Kono T."/>
            <person name="Mallez S."/>
            <person name="Zhang Y."/>
            <person name="Obille A."/>
            <person name="Becker A."/>
            <person name="Abrahante J.E."/>
            <person name="Garbe J."/>
            <person name="Badalamenti J.P."/>
            <person name="Herman A."/>
            <person name="Mangelson H."/>
            <person name="Liachko I."/>
            <person name="Sullivan S."/>
            <person name="Sone E.D."/>
            <person name="Koren S."/>
            <person name="Silverstein K.A.T."/>
            <person name="Beckman K.B."/>
            <person name="Gohl D.M."/>
        </authorList>
    </citation>
    <scope>NUCLEOTIDE SEQUENCE</scope>
    <source>
        <strain evidence="3">Duluth1</strain>
        <tissue evidence="3">Whole animal</tissue>
    </source>
</reference>
<evidence type="ECO:0000259" key="2">
    <source>
        <dbReference type="Pfam" id="PF14836"/>
    </source>
</evidence>
<feature type="compositionally biased region" description="Low complexity" evidence="1">
    <location>
        <begin position="232"/>
        <end position="245"/>
    </location>
</feature>
<dbReference type="Gene3D" id="3.10.20.90">
    <property type="entry name" value="Phosphatidylinositol 3-kinase Catalytic Subunit, Chain A, domain 1"/>
    <property type="match status" value="1"/>
</dbReference>